<dbReference type="Proteomes" id="UP000284842">
    <property type="component" value="Unassembled WGS sequence"/>
</dbReference>
<dbReference type="AlphaFoldDB" id="A0A409YPJ1"/>
<name>A0A409YPJ1_9AGAR</name>
<dbReference type="Gene3D" id="3.80.10.10">
    <property type="entry name" value="Ribonuclease Inhibitor"/>
    <property type="match status" value="1"/>
</dbReference>
<proteinExistence type="predicted"/>
<evidence type="ECO:0000313" key="2">
    <source>
        <dbReference type="Proteomes" id="UP000284842"/>
    </source>
</evidence>
<protein>
    <recommendedName>
        <fullName evidence="3">F-box domain-containing protein</fullName>
    </recommendedName>
</protein>
<comment type="caution">
    <text evidence="1">The sequence shown here is derived from an EMBL/GenBank/DDBJ whole genome shotgun (WGS) entry which is preliminary data.</text>
</comment>
<gene>
    <name evidence="1" type="ORF">CVT24_007167</name>
</gene>
<accession>A0A409YPJ1</accession>
<keyword evidence="2" id="KW-1185">Reference proteome</keyword>
<dbReference type="InParanoid" id="A0A409YPJ1"/>
<evidence type="ECO:0008006" key="3">
    <source>
        <dbReference type="Google" id="ProtNLM"/>
    </source>
</evidence>
<reference evidence="1 2" key="1">
    <citation type="journal article" date="2018" name="Evol. Lett.">
        <title>Horizontal gene cluster transfer increased hallucinogenic mushroom diversity.</title>
        <authorList>
            <person name="Reynolds H.T."/>
            <person name="Vijayakumar V."/>
            <person name="Gluck-Thaler E."/>
            <person name="Korotkin H.B."/>
            <person name="Matheny P.B."/>
            <person name="Slot J.C."/>
        </authorList>
    </citation>
    <scope>NUCLEOTIDE SEQUENCE [LARGE SCALE GENOMIC DNA]</scope>
    <source>
        <strain evidence="1 2">2629</strain>
    </source>
</reference>
<sequence length="415" mass="47596">MGLLTLPPELILQILRCRPTVSKEEQRFLGACRMTCKVMSTITVPIMFHEISLGSASDWQDQIGPQERVQAFRSLLEVDPHLATHIKSFTIFTNDWQPFLASSDLEVVIRKLQRVTHFTLSVFTIKPKLRWSQLTESLVGALEVMCNLPSIVYLQFQGIVDLPLFRLIQSRSNLEELNLYHITLDLQGHGIPTTRLKSLRLLNVCPSSSQNIEPLFNAPLLRNLEQFHAYFSSPDKIEQVQMIMEHAQETLKRLTLQMWYTMDEEWMSNNISRFFKHSLPALESVSIDGYSHRIFSSDISTENVPHLLNQVAQSSFTIKHVSVFGTPPYKTIRQENAIWLEIDRVLCQKYLRLEELIVQCNDDMFQRDSPEQVHNAIKAVRSVLGGVLGALKASIRLRILTRGEESEKGDILIVD</sequence>
<organism evidence="1 2">
    <name type="scientific">Panaeolus cyanescens</name>
    <dbReference type="NCBI Taxonomy" id="181874"/>
    <lineage>
        <taxon>Eukaryota</taxon>
        <taxon>Fungi</taxon>
        <taxon>Dikarya</taxon>
        <taxon>Basidiomycota</taxon>
        <taxon>Agaricomycotina</taxon>
        <taxon>Agaricomycetes</taxon>
        <taxon>Agaricomycetidae</taxon>
        <taxon>Agaricales</taxon>
        <taxon>Agaricineae</taxon>
        <taxon>Galeropsidaceae</taxon>
        <taxon>Panaeolus</taxon>
    </lineage>
</organism>
<dbReference type="SUPFAM" id="SSF52047">
    <property type="entry name" value="RNI-like"/>
    <property type="match status" value="1"/>
</dbReference>
<evidence type="ECO:0000313" key="1">
    <source>
        <dbReference type="EMBL" id="PPR04923.1"/>
    </source>
</evidence>
<dbReference type="EMBL" id="NHTK01000876">
    <property type="protein sequence ID" value="PPR04923.1"/>
    <property type="molecule type" value="Genomic_DNA"/>
</dbReference>
<dbReference type="InterPro" id="IPR032675">
    <property type="entry name" value="LRR_dom_sf"/>
</dbReference>
<dbReference type="OrthoDB" id="2892102at2759"/>